<organism evidence="2 3">
    <name type="scientific">Leptospira fainei serovar Hurstbridge str. BUT 6</name>
    <dbReference type="NCBI Taxonomy" id="1193011"/>
    <lineage>
        <taxon>Bacteria</taxon>
        <taxon>Pseudomonadati</taxon>
        <taxon>Spirochaetota</taxon>
        <taxon>Spirochaetia</taxon>
        <taxon>Leptospirales</taxon>
        <taxon>Leptospiraceae</taxon>
        <taxon>Leptospira</taxon>
    </lineage>
</organism>
<protein>
    <submittedName>
        <fullName evidence="2">CRISPR type TIGR02548-associated protein CasB/Cse2</fullName>
    </submittedName>
</protein>
<dbReference type="NCBIfam" id="TIGR02548">
    <property type="entry name" value="casB_cse2"/>
    <property type="match status" value="1"/>
</dbReference>
<dbReference type="Proteomes" id="UP000014540">
    <property type="component" value="Unassembled WGS sequence"/>
</dbReference>
<dbReference type="InterPro" id="IPR038287">
    <property type="entry name" value="Cse2_sf"/>
</dbReference>
<dbReference type="Pfam" id="PF09485">
    <property type="entry name" value="CRISPR_Cse2"/>
    <property type="match status" value="1"/>
</dbReference>
<name>S3V0W0_9LEPT</name>
<comment type="caution">
    <text evidence="2">The sequence shown here is derived from an EMBL/GenBank/DDBJ whole genome shotgun (WGS) entry which is preliminary data.</text>
</comment>
<keyword evidence="3" id="KW-1185">Reference proteome</keyword>
<gene>
    <name evidence="2" type="ORF">LEP1GSC058_0177</name>
</gene>
<evidence type="ECO:0000256" key="1">
    <source>
        <dbReference type="SAM" id="MobiDB-lite"/>
    </source>
</evidence>
<sequence length="134" mass="15570">MNSPERSLVACLYAAYHAPGDQPYTNSKFNFGEAFQKAYNPDLKNDKDIRFRGLLATTDLNQLAYRLRQATRLIKSKAGLIDFSILLRDLYSWNSDNKWVQREWAKGYYSSFNNDQTTPPQEDDPSFDDIEENE</sequence>
<evidence type="ECO:0000313" key="2">
    <source>
        <dbReference type="EMBL" id="EPG75078.1"/>
    </source>
</evidence>
<feature type="compositionally biased region" description="Polar residues" evidence="1">
    <location>
        <begin position="110"/>
        <end position="120"/>
    </location>
</feature>
<dbReference type="STRING" id="1193011.LEP1GSC058_0177"/>
<dbReference type="CDD" id="cd09731">
    <property type="entry name" value="Cse2_I-E"/>
    <property type="match status" value="1"/>
</dbReference>
<accession>S3V0W0</accession>
<evidence type="ECO:0000313" key="3">
    <source>
        <dbReference type="Proteomes" id="UP000014540"/>
    </source>
</evidence>
<proteinExistence type="predicted"/>
<dbReference type="InterPro" id="IPR013382">
    <property type="entry name" value="CRISPR-assoc_prot_Cse2"/>
</dbReference>
<feature type="region of interest" description="Disordered" evidence="1">
    <location>
        <begin position="110"/>
        <end position="134"/>
    </location>
</feature>
<dbReference type="EMBL" id="AKWZ02000004">
    <property type="protein sequence ID" value="EPG75078.1"/>
    <property type="molecule type" value="Genomic_DNA"/>
</dbReference>
<dbReference type="AlphaFoldDB" id="S3V0W0"/>
<reference evidence="2" key="1">
    <citation type="submission" date="2013-04" db="EMBL/GenBank/DDBJ databases">
        <authorList>
            <person name="Harkins D.M."/>
            <person name="Durkin A.S."/>
            <person name="Selengut J.D."/>
            <person name="Sanka R."/>
            <person name="DePew J."/>
            <person name="Purushe J."/>
            <person name="Ahmed A."/>
            <person name="van der Linden H."/>
            <person name="Goris M.G.A."/>
            <person name="Hartskeerl R.A."/>
            <person name="Vinetz J.M."/>
            <person name="Sutton G.G."/>
            <person name="Nelson W.C."/>
            <person name="Fouts D.E."/>
        </authorList>
    </citation>
    <scope>NUCLEOTIDE SEQUENCE [LARGE SCALE GENOMIC DNA]</scope>
    <source>
        <strain evidence="2">BUT 6</strain>
    </source>
</reference>
<dbReference type="Gene3D" id="1.10.520.40">
    <property type="entry name" value="CRISPR-associated protein Cse2"/>
    <property type="match status" value="1"/>
</dbReference>
<feature type="compositionally biased region" description="Acidic residues" evidence="1">
    <location>
        <begin position="121"/>
        <end position="134"/>
    </location>
</feature>